<keyword evidence="5" id="KW-0411">Iron-sulfur</keyword>
<feature type="domain" description="Rieske" evidence="7">
    <location>
        <begin position="41"/>
        <end position="145"/>
    </location>
</feature>
<feature type="compositionally biased region" description="Basic residues" evidence="6">
    <location>
        <begin position="1"/>
        <end position="10"/>
    </location>
</feature>
<evidence type="ECO:0000313" key="9">
    <source>
        <dbReference type="Proteomes" id="UP000608024"/>
    </source>
</evidence>
<evidence type="ECO:0000256" key="5">
    <source>
        <dbReference type="ARBA" id="ARBA00023014"/>
    </source>
</evidence>
<dbReference type="AlphaFoldDB" id="A0A918ZBT5"/>
<dbReference type="GO" id="GO:0046872">
    <property type="term" value="F:metal ion binding"/>
    <property type="evidence" value="ECO:0007669"/>
    <property type="project" value="UniProtKB-KW"/>
</dbReference>
<reference evidence="8" key="1">
    <citation type="journal article" date="2014" name="Int. J. Syst. Evol. Microbiol.">
        <title>Complete genome sequence of Corynebacterium casei LMG S-19264T (=DSM 44701T), isolated from a smear-ripened cheese.</title>
        <authorList>
            <consortium name="US DOE Joint Genome Institute (JGI-PGF)"/>
            <person name="Walter F."/>
            <person name="Albersmeier A."/>
            <person name="Kalinowski J."/>
            <person name="Ruckert C."/>
        </authorList>
    </citation>
    <scope>NUCLEOTIDE SEQUENCE</scope>
    <source>
        <strain evidence="8">JCM 4784</strain>
    </source>
</reference>
<keyword evidence="9" id="KW-1185">Reference proteome</keyword>
<feature type="region of interest" description="Disordered" evidence="6">
    <location>
        <begin position="1"/>
        <end position="25"/>
    </location>
</feature>
<dbReference type="CDD" id="cd03469">
    <property type="entry name" value="Rieske_RO_Alpha_N"/>
    <property type="match status" value="1"/>
</dbReference>
<accession>A0A918ZBT5</accession>
<keyword evidence="1" id="KW-0001">2Fe-2S</keyword>
<keyword evidence="3" id="KW-0560">Oxidoreductase</keyword>
<dbReference type="SUPFAM" id="SSF55961">
    <property type="entry name" value="Bet v1-like"/>
    <property type="match status" value="1"/>
</dbReference>
<dbReference type="SUPFAM" id="SSF50022">
    <property type="entry name" value="ISP domain"/>
    <property type="match status" value="1"/>
</dbReference>
<name>A0A918ZBT5_9ACTN</name>
<gene>
    <name evidence="8" type="ORF">GCM10018785_11470</name>
</gene>
<dbReference type="PROSITE" id="PS51296">
    <property type="entry name" value="RIESKE"/>
    <property type="match status" value="1"/>
</dbReference>
<dbReference type="GO" id="GO:0016705">
    <property type="term" value="F:oxidoreductase activity, acting on paired donors, with incorporation or reduction of molecular oxygen"/>
    <property type="evidence" value="ECO:0007669"/>
    <property type="project" value="UniProtKB-ARBA"/>
</dbReference>
<evidence type="ECO:0000259" key="7">
    <source>
        <dbReference type="PROSITE" id="PS51296"/>
    </source>
</evidence>
<dbReference type="Pfam" id="PF00355">
    <property type="entry name" value="Rieske"/>
    <property type="match status" value="1"/>
</dbReference>
<dbReference type="EMBL" id="BNBT01000010">
    <property type="protein sequence ID" value="GHE43619.1"/>
    <property type="molecule type" value="Genomic_DNA"/>
</dbReference>
<proteinExistence type="predicted"/>
<dbReference type="PANTHER" id="PTHR21266">
    <property type="entry name" value="IRON-SULFUR DOMAIN CONTAINING PROTEIN"/>
    <property type="match status" value="1"/>
</dbReference>
<dbReference type="Pfam" id="PF19112">
    <property type="entry name" value="VanA_C"/>
    <property type="match status" value="1"/>
</dbReference>
<dbReference type="Gene3D" id="2.20.25.680">
    <property type="match status" value="1"/>
</dbReference>
<dbReference type="GO" id="GO:0051537">
    <property type="term" value="F:2 iron, 2 sulfur cluster binding"/>
    <property type="evidence" value="ECO:0007669"/>
    <property type="project" value="UniProtKB-KW"/>
</dbReference>
<organism evidence="8 9">
    <name type="scientific">Streptomyces longispororuber</name>
    <dbReference type="NCBI Taxonomy" id="68230"/>
    <lineage>
        <taxon>Bacteria</taxon>
        <taxon>Bacillati</taxon>
        <taxon>Actinomycetota</taxon>
        <taxon>Actinomycetes</taxon>
        <taxon>Kitasatosporales</taxon>
        <taxon>Streptomycetaceae</taxon>
        <taxon>Streptomyces</taxon>
    </lineage>
</organism>
<keyword evidence="4" id="KW-0408">Iron</keyword>
<dbReference type="InterPro" id="IPR036922">
    <property type="entry name" value="Rieske_2Fe-2S_sf"/>
</dbReference>
<evidence type="ECO:0000256" key="3">
    <source>
        <dbReference type="ARBA" id="ARBA00023002"/>
    </source>
</evidence>
<dbReference type="PANTHER" id="PTHR21266:SF57">
    <property type="entry name" value="3-CHLOROBENZOATE-3,4-DIOXYGENASE"/>
    <property type="match status" value="1"/>
</dbReference>
<dbReference type="Gene3D" id="3.90.380.10">
    <property type="entry name" value="Naphthalene 1,2-dioxygenase Alpha Subunit, Chain A, domain 1"/>
    <property type="match status" value="1"/>
</dbReference>
<evidence type="ECO:0000256" key="1">
    <source>
        <dbReference type="ARBA" id="ARBA00022714"/>
    </source>
</evidence>
<dbReference type="InterPro" id="IPR017941">
    <property type="entry name" value="Rieske_2Fe-2S"/>
</dbReference>
<evidence type="ECO:0000256" key="6">
    <source>
        <dbReference type="SAM" id="MobiDB-lite"/>
    </source>
</evidence>
<dbReference type="Gene3D" id="2.20.25.10">
    <property type="match status" value="1"/>
</dbReference>
<comment type="caution">
    <text evidence="8">The sequence shown here is derived from an EMBL/GenBank/DDBJ whole genome shotgun (WGS) entry which is preliminary data.</text>
</comment>
<evidence type="ECO:0000256" key="4">
    <source>
        <dbReference type="ARBA" id="ARBA00023004"/>
    </source>
</evidence>
<dbReference type="RefSeq" id="WP_190134721.1">
    <property type="nucleotide sequence ID" value="NZ_BNBT01000010.1"/>
</dbReference>
<evidence type="ECO:0000256" key="2">
    <source>
        <dbReference type="ARBA" id="ARBA00022723"/>
    </source>
</evidence>
<dbReference type="InterPro" id="IPR050584">
    <property type="entry name" value="Cholesterol_7-desaturase"/>
</dbReference>
<dbReference type="GO" id="GO:0004497">
    <property type="term" value="F:monooxygenase activity"/>
    <property type="evidence" value="ECO:0007669"/>
    <property type="project" value="UniProtKB-ARBA"/>
</dbReference>
<keyword evidence="2" id="KW-0479">Metal-binding</keyword>
<protein>
    <submittedName>
        <fullName evidence="8">3-chlorobenzoate-3,4-dioxygenase</fullName>
    </submittedName>
</protein>
<evidence type="ECO:0000313" key="8">
    <source>
        <dbReference type="EMBL" id="GHE43619.1"/>
    </source>
</evidence>
<sequence>MSTVPHRRAARLPGPDAPPSFARARSKRAKVRAAGLDPDYWYPVEYDAALRPGTTLATRFWGHHIVVYRGTDGTLHALEDRCAHRQLKLSGGEVDGCRLTCTYHGWTYDGQGHVVHYAHDLFGRAQPEVRIPSYPVVSRHGLIWIFPGDPELAGQRRIPHIPEVTGARPWARLDASYTWHAHHSMIIDNVSDFTHAYLHRKYRPFWDARLTRHETRGDSVELAYDTFVGGGRFTSRFVDRSRVDTTGIELAFQYPYQRSDTGGSIKHWCFVLPMDRRTTRAFFLFYFDSLKIPGTRRQVPRVLMGPLMRLAGALAVKPLLRQDGVAVEAEQTGYEIHHAAPVVELNPAVGLFQDLTIRKWEEFLDRDRLRPRPSPIALADGRVPADAHR</sequence>
<dbReference type="InterPro" id="IPR044043">
    <property type="entry name" value="VanA_C_cat"/>
</dbReference>
<dbReference type="Proteomes" id="UP000608024">
    <property type="component" value="Unassembled WGS sequence"/>
</dbReference>
<reference evidence="8" key="2">
    <citation type="submission" date="2020-09" db="EMBL/GenBank/DDBJ databases">
        <authorList>
            <person name="Sun Q."/>
            <person name="Ohkuma M."/>
        </authorList>
    </citation>
    <scope>NUCLEOTIDE SEQUENCE</scope>
    <source>
        <strain evidence="8">JCM 4784</strain>
    </source>
</reference>